<dbReference type="GO" id="GO:0003677">
    <property type="term" value="F:DNA binding"/>
    <property type="evidence" value="ECO:0007669"/>
    <property type="project" value="InterPro"/>
</dbReference>
<dbReference type="InterPro" id="IPR002559">
    <property type="entry name" value="Transposase_11"/>
</dbReference>
<gene>
    <name evidence="3" type="ORF">F7R91_33425</name>
</gene>
<evidence type="ECO:0000313" key="4">
    <source>
        <dbReference type="Proteomes" id="UP000442707"/>
    </source>
</evidence>
<feature type="compositionally biased region" description="Basic and acidic residues" evidence="1">
    <location>
        <begin position="381"/>
        <end position="398"/>
    </location>
</feature>
<name>A0A6H9UT88_9ACTN</name>
<organism evidence="3 4">
    <name type="scientific">Streptomyces luteolifulvus</name>
    <dbReference type="NCBI Taxonomy" id="2615112"/>
    <lineage>
        <taxon>Bacteria</taxon>
        <taxon>Bacillati</taxon>
        <taxon>Actinomycetota</taxon>
        <taxon>Actinomycetes</taxon>
        <taxon>Kitasatosporales</taxon>
        <taxon>Streptomycetaceae</taxon>
        <taxon>Streptomyces</taxon>
    </lineage>
</organism>
<dbReference type="AlphaFoldDB" id="A0A6H9UT88"/>
<dbReference type="Pfam" id="PF01609">
    <property type="entry name" value="DDE_Tnp_1"/>
    <property type="match status" value="1"/>
</dbReference>
<feature type="region of interest" description="Disordered" evidence="1">
    <location>
        <begin position="381"/>
        <end position="409"/>
    </location>
</feature>
<dbReference type="SUPFAM" id="SSF53098">
    <property type="entry name" value="Ribonuclease H-like"/>
    <property type="match status" value="1"/>
</dbReference>
<dbReference type="Proteomes" id="UP000442707">
    <property type="component" value="Unassembled WGS sequence"/>
</dbReference>
<dbReference type="NCBIfam" id="NF033559">
    <property type="entry name" value="transpos_IS1634"/>
    <property type="match status" value="1"/>
</dbReference>
<sequence length="577" mass="64284">MYLRKIQRRNKDGSVVRYLQLAHNRRKDGTTQAEVLVNFGREDRLDVDGLRRLVASINRYLGDEDDAAAPLGAEAGPLTVESSRPLGAGWLLDGLWRLLGIDTALASRIGGRKFRTDIERTLFALVANRAIAPASKLAAADWAIFDQVIPGLQTLAEQHAYRAMDLLIEADTQGAVQEAVFFSAAHLLNLEVDLVFFDTTSTYFERDEADDPDGEGSSLRQYGHSKDHRKDLPQIVIGLAVTREGIPVRCWIWPGGTNDQTVITEVKDGLRDWRLGRVVTVCDTGFSSEANQAYLRRAGGHYITGIKMREGSNLADQALSRQGRYQQVRDNLRVKEVRLDGDDGRRWIICHNPAEAERDAARREDQLAAIREELGRIKAARGADARKTKAKAVKDGKRPAAPSDTPHRKAECALRDHPALGRWLKQHPTTGRLSINTAKVAAEARLDGKYLLATSDPDLSAEDVALGYKNLLEAERAFRTMKSTLDLRPVYHRLDERIRAHVLLCWLALLLIRVAERRTEWTWPKIAAELGRIHQVTLSGPAGSLQQTTRLTDTQAKLFKDCGVSLPPKMSGLKTPE</sequence>
<dbReference type="GO" id="GO:0004803">
    <property type="term" value="F:transposase activity"/>
    <property type="evidence" value="ECO:0007669"/>
    <property type="project" value="InterPro"/>
</dbReference>
<dbReference type="InterPro" id="IPR012337">
    <property type="entry name" value="RNaseH-like_sf"/>
</dbReference>
<proteinExistence type="predicted"/>
<reference evidence="3 4" key="1">
    <citation type="submission" date="2019-09" db="EMBL/GenBank/DDBJ databases">
        <title>Screening of Novel Bioactive Compounds from Soil-Associated.</title>
        <authorList>
            <person name="Zhao S."/>
        </authorList>
    </citation>
    <scope>NUCLEOTIDE SEQUENCE [LARGE SCALE GENOMIC DNA]</scope>
    <source>
        <strain evidence="3 4">HIT-DPA4</strain>
    </source>
</reference>
<dbReference type="PANTHER" id="PTHR34614">
    <property type="match status" value="1"/>
</dbReference>
<dbReference type="GO" id="GO:0006313">
    <property type="term" value="P:DNA transposition"/>
    <property type="evidence" value="ECO:0007669"/>
    <property type="project" value="InterPro"/>
</dbReference>
<feature type="domain" description="Transposase IS4-like" evidence="2">
    <location>
        <begin position="225"/>
        <end position="511"/>
    </location>
</feature>
<dbReference type="RefSeq" id="WP_150955686.1">
    <property type="nucleotide sequence ID" value="NZ_VZRB01000034.1"/>
</dbReference>
<dbReference type="EMBL" id="VZRB01000034">
    <property type="protein sequence ID" value="KAB1141118.1"/>
    <property type="molecule type" value="Genomic_DNA"/>
</dbReference>
<protein>
    <submittedName>
        <fullName evidence="3">IS1634 family transposase</fullName>
    </submittedName>
</protein>
<dbReference type="InterPro" id="IPR047654">
    <property type="entry name" value="IS1634_transpos"/>
</dbReference>
<dbReference type="PANTHER" id="PTHR34614:SF2">
    <property type="entry name" value="TRANSPOSASE IS4-LIKE DOMAIN-CONTAINING PROTEIN"/>
    <property type="match status" value="1"/>
</dbReference>
<evidence type="ECO:0000256" key="1">
    <source>
        <dbReference type="SAM" id="MobiDB-lite"/>
    </source>
</evidence>
<comment type="caution">
    <text evidence="3">The sequence shown here is derived from an EMBL/GenBank/DDBJ whole genome shotgun (WGS) entry which is preliminary data.</text>
</comment>
<evidence type="ECO:0000313" key="3">
    <source>
        <dbReference type="EMBL" id="KAB1141118.1"/>
    </source>
</evidence>
<accession>A0A6H9UT88</accession>
<keyword evidence="4" id="KW-1185">Reference proteome</keyword>
<evidence type="ECO:0000259" key="2">
    <source>
        <dbReference type="Pfam" id="PF01609"/>
    </source>
</evidence>